<reference evidence="1 2" key="1">
    <citation type="submission" date="2020-08" db="EMBL/GenBank/DDBJ databases">
        <title>Bridging the membrane lipid divide: bacteria of the FCB group superphylum have the potential to synthesize archaeal ether lipids.</title>
        <authorList>
            <person name="Villanueva L."/>
            <person name="Von Meijenfeldt F.A.B."/>
            <person name="Westbye A.B."/>
            <person name="Yadav S."/>
            <person name="Hopmans E.C."/>
            <person name="Dutilh B.E."/>
            <person name="Sinninghe Damste J.S."/>
        </authorList>
    </citation>
    <scope>NUCLEOTIDE SEQUENCE [LARGE SCALE GENOMIC DNA]</scope>
    <source>
        <strain evidence="1">NIOZ-UU82</strain>
    </source>
</reference>
<evidence type="ECO:0000313" key="2">
    <source>
        <dbReference type="Proteomes" id="UP000603545"/>
    </source>
</evidence>
<protein>
    <submittedName>
        <fullName evidence="1">Uncharacterized protein</fullName>
    </submittedName>
</protein>
<evidence type="ECO:0000313" key="1">
    <source>
        <dbReference type="EMBL" id="MBC8200371.1"/>
    </source>
</evidence>
<organism evidence="1 2">
    <name type="scientific">Candidatus Desulfaltia bathyphila</name>
    <dbReference type="NCBI Taxonomy" id="2841697"/>
    <lineage>
        <taxon>Bacteria</taxon>
        <taxon>Pseudomonadati</taxon>
        <taxon>Thermodesulfobacteriota</taxon>
        <taxon>Desulfobacteria</taxon>
        <taxon>Desulfobacterales</taxon>
        <taxon>Desulfobacterales incertae sedis</taxon>
        <taxon>Candidatus Desulfaltia</taxon>
    </lineage>
</organism>
<proteinExistence type="predicted"/>
<dbReference type="EMBL" id="JACNLL010000101">
    <property type="protein sequence ID" value="MBC8200371.1"/>
    <property type="molecule type" value="Genomic_DNA"/>
</dbReference>
<gene>
    <name evidence="1" type="ORF">H8E80_10105</name>
</gene>
<accession>A0A8J6TB17</accession>
<comment type="caution">
    <text evidence="1">The sequence shown here is derived from an EMBL/GenBank/DDBJ whole genome shotgun (WGS) entry which is preliminary data.</text>
</comment>
<name>A0A8J6TB17_9BACT</name>
<dbReference type="Proteomes" id="UP000603545">
    <property type="component" value="Unassembled WGS sequence"/>
</dbReference>
<sequence length="76" mass="8754">MQTVKSLTPESLTAVEILEGIDKVHRDQALEMLRNFVNELYSEQKWQELLSKSPEPMINMAKQALQEHINGKSQVM</sequence>
<dbReference type="AlphaFoldDB" id="A0A8J6TB17"/>